<evidence type="ECO:0000313" key="2">
    <source>
        <dbReference type="Proteomes" id="UP001501496"/>
    </source>
</evidence>
<evidence type="ECO:0000313" key="1">
    <source>
        <dbReference type="EMBL" id="GAA4234260.1"/>
    </source>
</evidence>
<proteinExistence type="predicted"/>
<dbReference type="Proteomes" id="UP001501496">
    <property type="component" value="Unassembled WGS sequence"/>
</dbReference>
<reference evidence="2" key="1">
    <citation type="journal article" date="2019" name="Int. J. Syst. Evol. Microbiol.">
        <title>The Global Catalogue of Microorganisms (GCM) 10K type strain sequencing project: providing services to taxonomists for standard genome sequencing and annotation.</title>
        <authorList>
            <consortium name="The Broad Institute Genomics Platform"/>
            <consortium name="The Broad Institute Genome Sequencing Center for Infectious Disease"/>
            <person name="Wu L."/>
            <person name="Ma J."/>
        </authorList>
    </citation>
    <scope>NUCLEOTIDE SEQUENCE [LARGE SCALE GENOMIC DNA]</scope>
    <source>
        <strain evidence="2">JCM 17630</strain>
    </source>
</reference>
<keyword evidence="2" id="KW-1185">Reference proteome</keyword>
<organism evidence="1 2">
    <name type="scientific">Postechiella marina</name>
    <dbReference type="NCBI Taxonomy" id="943941"/>
    <lineage>
        <taxon>Bacteria</taxon>
        <taxon>Pseudomonadati</taxon>
        <taxon>Bacteroidota</taxon>
        <taxon>Flavobacteriia</taxon>
        <taxon>Flavobacteriales</taxon>
        <taxon>Flavobacteriaceae</taxon>
        <taxon>Postechiella</taxon>
    </lineage>
</organism>
<dbReference type="EMBL" id="BAABCA010000002">
    <property type="protein sequence ID" value="GAA4234260.1"/>
    <property type="molecule type" value="Genomic_DNA"/>
</dbReference>
<name>A0ABP8C6L0_9FLAO</name>
<protein>
    <submittedName>
        <fullName evidence="1">Uncharacterized protein</fullName>
    </submittedName>
</protein>
<sequence>MQEPQTNTQQKVSIGSLGSGKDFILQKNYNSAALPSYSKPIKVSVFIKPFTKQTYKSFLKASASQSEHVSINYTDSIKVKPQYIQFKIADKVELIEALNAKENLRVKTYLGHNSSTNIVTSISMAFNRANLDVIKQASGVFLIEYLSKQYALQLYKDGVKSEIIQFKEGVVFAYNTSNCCWQEDTRHRTNIVDIVDKYNRCPNKTFRSANKAKTENKLF</sequence>
<comment type="caution">
    <text evidence="1">The sequence shown here is derived from an EMBL/GenBank/DDBJ whole genome shotgun (WGS) entry which is preliminary data.</text>
</comment>
<accession>A0ABP8C6L0</accession>
<dbReference type="RefSeq" id="WP_344787348.1">
    <property type="nucleotide sequence ID" value="NZ_BAABCA010000002.1"/>
</dbReference>
<gene>
    <name evidence="1" type="ORF">GCM10022291_13290</name>
</gene>